<reference evidence="3" key="1">
    <citation type="submission" date="2022-08" db="EMBL/GenBank/DDBJ databases">
        <authorList>
            <consortium name="DOE Joint Genome Institute"/>
            <person name="Min B."/>
            <person name="Sierra-Patev S."/>
            <person name="Naranjo-Ortiz M."/>
            <person name="Looney B."/>
            <person name="Konkel Z."/>
            <person name="Slot J.C."/>
            <person name="Sakamoto Y."/>
            <person name="Steenwyk J.L."/>
            <person name="Rokas A."/>
            <person name="Carro J."/>
            <person name="Camarero S."/>
            <person name="Ferreira P."/>
            <person name="Molpeceres G."/>
            <person name="Ruiz-duenas F.J."/>
            <person name="Serrano A."/>
            <person name="Henrissat B."/>
            <person name="Drula E."/>
            <person name="Hughes K.W."/>
            <person name="Mata J.L."/>
            <person name="Ishikawa N.K."/>
            <person name="Vargas-Isla R."/>
            <person name="Ushijima S."/>
            <person name="Smith C.A."/>
            <person name="Ahrendt S."/>
            <person name="Andreopoulos W."/>
            <person name="He G."/>
            <person name="LaButti K."/>
            <person name="Lipzen A."/>
            <person name="Ng V."/>
            <person name="Riley R."/>
            <person name="Sandor L."/>
            <person name="Barry K."/>
            <person name="Martinez A.T."/>
            <person name="Xiao Y."/>
            <person name="Gibbons J.G."/>
            <person name="Terashima K."/>
            <person name="Hibbett D.S."/>
            <person name="Grigoriev I.V."/>
        </authorList>
    </citation>
    <scope>NUCLEOTIDE SEQUENCE</scope>
    <source>
        <strain evidence="3">ET3784</strain>
    </source>
</reference>
<dbReference type="Pfam" id="PF20149">
    <property type="entry name" value="DUF6532"/>
    <property type="match status" value="1"/>
</dbReference>
<feature type="region of interest" description="Disordered" evidence="1">
    <location>
        <begin position="337"/>
        <end position="358"/>
    </location>
</feature>
<evidence type="ECO:0000259" key="2">
    <source>
        <dbReference type="Pfam" id="PF20149"/>
    </source>
</evidence>
<name>A0AA38JTS5_9AGAR</name>
<feature type="compositionally biased region" description="Acidic residues" evidence="1">
    <location>
        <begin position="348"/>
        <end position="358"/>
    </location>
</feature>
<dbReference type="InterPro" id="IPR045341">
    <property type="entry name" value="DUF6532"/>
</dbReference>
<dbReference type="EMBL" id="JANVFO010000021">
    <property type="protein sequence ID" value="KAJ3732788.1"/>
    <property type="molecule type" value="Genomic_DNA"/>
</dbReference>
<reference evidence="3" key="2">
    <citation type="journal article" date="2023" name="Proc. Natl. Acad. Sci. U.S.A.">
        <title>A global phylogenomic analysis of the shiitake genus Lentinula.</title>
        <authorList>
            <person name="Sierra-Patev S."/>
            <person name="Min B."/>
            <person name="Naranjo-Ortiz M."/>
            <person name="Looney B."/>
            <person name="Konkel Z."/>
            <person name="Slot J.C."/>
            <person name="Sakamoto Y."/>
            <person name="Steenwyk J.L."/>
            <person name="Rokas A."/>
            <person name="Carro J."/>
            <person name="Camarero S."/>
            <person name="Ferreira P."/>
            <person name="Molpeceres G."/>
            <person name="Ruiz-Duenas F.J."/>
            <person name="Serrano A."/>
            <person name="Henrissat B."/>
            <person name="Drula E."/>
            <person name="Hughes K.W."/>
            <person name="Mata J.L."/>
            <person name="Ishikawa N.K."/>
            <person name="Vargas-Isla R."/>
            <person name="Ushijima S."/>
            <person name="Smith C.A."/>
            <person name="Donoghue J."/>
            <person name="Ahrendt S."/>
            <person name="Andreopoulos W."/>
            <person name="He G."/>
            <person name="LaButti K."/>
            <person name="Lipzen A."/>
            <person name="Ng V."/>
            <person name="Riley R."/>
            <person name="Sandor L."/>
            <person name="Barry K."/>
            <person name="Martinez A.T."/>
            <person name="Xiao Y."/>
            <person name="Gibbons J.G."/>
            <person name="Terashima K."/>
            <person name="Grigoriev I.V."/>
            <person name="Hibbett D."/>
        </authorList>
    </citation>
    <scope>NUCLEOTIDE SEQUENCE</scope>
    <source>
        <strain evidence="3">ET3784</strain>
    </source>
</reference>
<dbReference type="Proteomes" id="UP001176059">
    <property type="component" value="Unassembled WGS sequence"/>
</dbReference>
<evidence type="ECO:0000313" key="4">
    <source>
        <dbReference type="Proteomes" id="UP001176059"/>
    </source>
</evidence>
<gene>
    <name evidence="3" type="ORF">DFJ43DRAFT_1038927</name>
</gene>
<evidence type="ECO:0000313" key="3">
    <source>
        <dbReference type="EMBL" id="KAJ3732788.1"/>
    </source>
</evidence>
<sequence>MDVELEEVSGEFDGDIGAEILEAERDAKSSGAEKGKSISKAIIDVKLEPADVNIVEAEERATGKIAQPRARHQTGKADLPLVLQTDYNIWSNSLIPDLVEWCGTQPDQLGVNGNIEFRPKLRELWMEHLGKLPHISEFVKHNGHTIARENHPAIYTYAQSQIRTYRSKLGQNALKFVGDEVKTFESIIERKKHVERLLHNDAFSYESPGMTRATSSGLFRGHLVIKTFAFHLTWALSSKLDSGHPIGALALSAAAVERALTIWKTGEERKRKSSRNNEDSFSEEWAPTVARFARALTDMKEEKWEMIYNISEAQLLAVPKGGAGPELKKLLKEALKTRQVSTPGTAMDLDDDPLVVSD</sequence>
<evidence type="ECO:0000256" key="1">
    <source>
        <dbReference type="SAM" id="MobiDB-lite"/>
    </source>
</evidence>
<feature type="domain" description="DUF6532" evidence="2">
    <location>
        <begin position="152"/>
        <end position="276"/>
    </location>
</feature>
<organism evidence="3 4">
    <name type="scientific">Lentinula guzmanii</name>
    <dbReference type="NCBI Taxonomy" id="2804957"/>
    <lineage>
        <taxon>Eukaryota</taxon>
        <taxon>Fungi</taxon>
        <taxon>Dikarya</taxon>
        <taxon>Basidiomycota</taxon>
        <taxon>Agaricomycotina</taxon>
        <taxon>Agaricomycetes</taxon>
        <taxon>Agaricomycetidae</taxon>
        <taxon>Agaricales</taxon>
        <taxon>Marasmiineae</taxon>
        <taxon>Omphalotaceae</taxon>
        <taxon>Lentinula</taxon>
    </lineage>
</organism>
<accession>A0AA38JTS5</accession>
<proteinExistence type="predicted"/>
<dbReference type="AlphaFoldDB" id="A0AA38JTS5"/>
<protein>
    <recommendedName>
        <fullName evidence="2">DUF6532 domain-containing protein</fullName>
    </recommendedName>
</protein>
<keyword evidence="4" id="KW-1185">Reference proteome</keyword>
<comment type="caution">
    <text evidence="3">The sequence shown here is derived from an EMBL/GenBank/DDBJ whole genome shotgun (WGS) entry which is preliminary data.</text>
</comment>